<protein>
    <submittedName>
        <fullName evidence="1">Uncharacterized protein</fullName>
    </submittedName>
</protein>
<dbReference type="EMBL" id="CADEHS020000212">
    <property type="protein sequence ID" value="CAG9950965.1"/>
    <property type="molecule type" value="Genomic_DNA"/>
</dbReference>
<dbReference type="Proteomes" id="UP000836387">
    <property type="component" value="Unassembled WGS sequence"/>
</dbReference>
<reference evidence="1" key="2">
    <citation type="submission" date="2021-10" db="EMBL/GenBank/DDBJ databases">
        <authorList>
            <person name="Piombo E."/>
        </authorList>
    </citation>
    <scope>NUCLEOTIDE SEQUENCE</scope>
</reference>
<proteinExistence type="predicted"/>
<reference evidence="1" key="1">
    <citation type="submission" date="2020-04" db="EMBL/GenBank/DDBJ databases">
        <authorList>
            <person name="Broberg M."/>
        </authorList>
    </citation>
    <scope>NUCLEOTIDE SEQUENCE</scope>
</reference>
<organism evidence="1 2">
    <name type="scientific">Clonostachys rosea f. rosea IK726</name>
    <dbReference type="NCBI Taxonomy" id="1349383"/>
    <lineage>
        <taxon>Eukaryota</taxon>
        <taxon>Fungi</taxon>
        <taxon>Dikarya</taxon>
        <taxon>Ascomycota</taxon>
        <taxon>Pezizomycotina</taxon>
        <taxon>Sordariomycetes</taxon>
        <taxon>Hypocreomycetidae</taxon>
        <taxon>Hypocreales</taxon>
        <taxon>Bionectriaceae</taxon>
        <taxon>Clonostachys</taxon>
    </lineage>
</organism>
<evidence type="ECO:0000313" key="2">
    <source>
        <dbReference type="Proteomes" id="UP000836387"/>
    </source>
</evidence>
<comment type="caution">
    <text evidence="1">The sequence shown here is derived from an EMBL/GenBank/DDBJ whole genome shotgun (WGS) entry which is preliminary data.</text>
</comment>
<name>A0ACA9UCA7_BIOOC</name>
<sequence length="1104" mass="123275">MVAPAVPELTEEVLHESLDARTESLSSLRELGPPDLVHLVKQGIRNQGKQIGIYHHVTGVDASSSASLAAYINTLTYREHGPNATNKIVEGVYCCYNAFSRLDMRIHVSIPGTVESYCVDERGDKRKATDELWLETYLCSVLRAYSYADDGSGETIRKIMGVRRFNPVTNTETEHRFLHSAEQLFFRGYQLGSDSVVQVPTNVSNHLTVGLLKYLETTGRYASGINLFEKLRSQSVEVSSLLAKVQFMGNEEVAGVRTLHHALTEIPMDYVMLDTQAEFLLHKAKTAPTLELKEERLRMALKCADRATIAAPSEFGTWARLAQVYVAMEDWENALTILNSCPMFSYQDKDTPIMPEPREVQLPTLAETRLDEIDSEPEGRFSDQVDPNLLGLRAASYKGTFKQAYNILTEMTAKIGWDQLLKIRSTVFVMEDEYRTEKHEASRRNPSIDGLRGTPVPTANGDDESEDDEHDETVIKMGENDSATDALRVNGGAGVEVGELERPSSAIDPGDTENGESNDDHLSKLNTKRLCERWLDSLFMVLYEDLKVYTIWRTQMAQYRAQQLQYKKSAEEWAILGSLAERLQHLDEAVEAYRACLSLRFSPKALAGILRVYKHDKNTRDMVQSVIRLVAWQYRWYSEFSPELLHTIRSLIEDEGAVKVRSIVQATSLPQTVLDLTHHYAALCATFRSSGTDGYHSSIQAERNPELCLLMASASASATAAPVDAASMPPAIVCIGMAGSGKTTFMRRINAYLHSKQTPPYVINLDPAVLSVPFESNIDIRDSVNYEEVMKQYNLGPNGGILTSLNLFATKVDQIVNLLEKRAVPDPVAPDRKPIENILVDTPGQIEVFVWSASGTILLESLASSFPTVIAYIIDTPRTSSTSTFMSNMLYACSILYKTKLPMILVFNKTDVKDASFAKEWMTDFEAFQEALRRDEDADLMGGGEGASGHGGSGYMGSLLNSMSLMLEEFYSHLSVVGVSSKVGTGIDEFFEAVEEKKKEFIDDYLPELQRRRQEREEARKKSRDKELDKMMQGMSVGAVAPILRNADDDDDIDVASDVEDDDDEDDDENDPEGLQSRYQAAMGEKDDSVMADASFAKYLYKRG</sequence>
<evidence type="ECO:0000313" key="1">
    <source>
        <dbReference type="EMBL" id="CAG9950965.1"/>
    </source>
</evidence>
<gene>
    <name evidence="1" type="ORF">CRV2_00019234</name>
</gene>
<keyword evidence="2" id="KW-1185">Reference proteome</keyword>
<accession>A0ACA9UCA7</accession>